<dbReference type="InterPro" id="IPR058627">
    <property type="entry name" value="MdtA-like_C"/>
</dbReference>
<dbReference type="Gene3D" id="1.10.287.470">
    <property type="entry name" value="Helix hairpin bin"/>
    <property type="match status" value="1"/>
</dbReference>
<dbReference type="InterPro" id="IPR058624">
    <property type="entry name" value="MdtA-like_HH"/>
</dbReference>
<reference evidence="8" key="1">
    <citation type="journal article" date="2019" name="Int. J. Syst. Evol. Microbiol.">
        <title>The Global Catalogue of Microorganisms (GCM) 10K type strain sequencing project: providing services to taxonomists for standard genome sequencing and annotation.</title>
        <authorList>
            <consortium name="The Broad Institute Genomics Platform"/>
            <consortium name="The Broad Institute Genome Sequencing Center for Infectious Disease"/>
            <person name="Wu L."/>
            <person name="Ma J."/>
        </authorList>
    </citation>
    <scope>NUCLEOTIDE SEQUENCE [LARGE SCALE GENOMIC DNA]</scope>
    <source>
        <strain evidence="8">JCM 32304</strain>
    </source>
</reference>
<organism evidence="7 8">
    <name type="scientific">Shewanella saliphila</name>
    <dbReference type="NCBI Taxonomy" id="2282698"/>
    <lineage>
        <taxon>Bacteria</taxon>
        <taxon>Pseudomonadati</taxon>
        <taxon>Pseudomonadota</taxon>
        <taxon>Gammaproteobacteria</taxon>
        <taxon>Alteromonadales</taxon>
        <taxon>Shewanellaceae</taxon>
        <taxon>Shewanella</taxon>
    </lineage>
</organism>
<protein>
    <submittedName>
        <fullName evidence="7">Acriflavine resistance protein E</fullName>
    </submittedName>
</protein>
<dbReference type="PROSITE" id="PS51257">
    <property type="entry name" value="PROKAR_LIPOPROTEIN"/>
    <property type="match status" value="1"/>
</dbReference>
<accession>A0ABQ2Q7W2</accession>
<dbReference type="PANTHER" id="PTHR30158">
    <property type="entry name" value="ACRA/E-RELATED COMPONENT OF DRUG EFFLUX TRANSPORTER"/>
    <property type="match status" value="1"/>
</dbReference>
<dbReference type="Gene3D" id="2.40.420.20">
    <property type="match status" value="1"/>
</dbReference>
<comment type="subcellular location">
    <subcellularLocation>
        <location evidence="1">Cell inner membrane</location>
        <topology evidence="1">Lipid-anchor</topology>
    </subcellularLocation>
</comment>
<dbReference type="InterPro" id="IPR058626">
    <property type="entry name" value="MdtA-like_b-barrel"/>
</dbReference>
<feature type="domain" description="Multidrug resistance protein MdtA-like beta-barrel" evidence="5">
    <location>
        <begin position="211"/>
        <end position="298"/>
    </location>
</feature>
<evidence type="ECO:0000256" key="1">
    <source>
        <dbReference type="ARBA" id="ARBA00004519"/>
    </source>
</evidence>
<keyword evidence="8" id="KW-1185">Reference proteome</keyword>
<dbReference type="RefSeq" id="WP_188920846.1">
    <property type="nucleotide sequence ID" value="NZ_BMQV01000025.1"/>
</dbReference>
<dbReference type="InterPro" id="IPR058625">
    <property type="entry name" value="MdtA-like_BSH"/>
</dbReference>
<dbReference type="SUPFAM" id="SSF111369">
    <property type="entry name" value="HlyD-like secretion proteins"/>
    <property type="match status" value="1"/>
</dbReference>
<dbReference type="Gene3D" id="2.40.30.170">
    <property type="match status" value="1"/>
</dbReference>
<dbReference type="Proteomes" id="UP000654367">
    <property type="component" value="Unassembled WGS sequence"/>
</dbReference>
<dbReference type="PANTHER" id="PTHR30158:SF3">
    <property type="entry name" value="MULTIDRUG EFFLUX PUMP SUBUNIT ACRA-RELATED"/>
    <property type="match status" value="1"/>
</dbReference>
<evidence type="ECO:0000313" key="8">
    <source>
        <dbReference type="Proteomes" id="UP000654367"/>
    </source>
</evidence>
<evidence type="ECO:0000259" key="5">
    <source>
        <dbReference type="Pfam" id="PF25944"/>
    </source>
</evidence>
<name>A0ABQ2Q7W2_9GAMM</name>
<evidence type="ECO:0000256" key="2">
    <source>
        <dbReference type="ARBA" id="ARBA00009477"/>
    </source>
</evidence>
<evidence type="ECO:0000313" key="7">
    <source>
        <dbReference type="EMBL" id="GGP57940.1"/>
    </source>
</evidence>
<evidence type="ECO:0000259" key="4">
    <source>
        <dbReference type="Pfam" id="PF25917"/>
    </source>
</evidence>
<comment type="caution">
    <text evidence="7">The sequence shown here is derived from an EMBL/GenBank/DDBJ whole genome shotgun (WGS) entry which is preliminary data.</text>
</comment>
<dbReference type="EMBL" id="BMQV01000025">
    <property type="protein sequence ID" value="GGP57940.1"/>
    <property type="molecule type" value="Genomic_DNA"/>
</dbReference>
<evidence type="ECO:0000259" key="3">
    <source>
        <dbReference type="Pfam" id="PF25876"/>
    </source>
</evidence>
<dbReference type="Gene3D" id="2.40.50.100">
    <property type="match status" value="1"/>
</dbReference>
<feature type="domain" description="Multidrug resistance protein MdtA-like barrel-sandwich hybrid" evidence="4">
    <location>
        <begin position="65"/>
        <end position="206"/>
    </location>
</feature>
<dbReference type="InterPro" id="IPR006143">
    <property type="entry name" value="RND_pump_MFP"/>
</dbReference>
<gene>
    <name evidence="7" type="ORF">GCM10009409_24990</name>
</gene>
<comment type="similarity">
    <text evidence="2">Belongs to the membrane fusion protein (MFP) (TC 8.A.1) family.</text>
</comment>
<feature type="domain" description="Multidrug resistance protein MdtA-like C-terminal permuted SH3" evidence="6">
    <location>
        <begin position="303"/>
        <end position="362"/>
    </location>
</feature>
<sequence length="401" mass="43435">MNMYLRGSIGLFITVLLLSGCEQQNVSQVATPQMAQATAVSYVKVSLSTHNIDTKLQGRVTASKEAEVRPQVSGIIQKRLFTEGQMVEQGQTLYQIESETYQAAYNEAKATLNSAVAVFDAAKLKDERYANLLKIEGVSQQDADEAHAAHIEAKANVEMYQAAVDTAKINLKYTKVLAPISGRIGISSVTEGALVSAQQDSALATIRTLDPIYVDMTQSSKSLLKMRKLMLDKGINQGTTDVTLTLEDGSDYELTGELKMQEVAVDASTGAVTLRAEFPNPNGFLLPGMFVRASVNEGVNNKAILVPQQGIYHSATDKTYAYVINQDNMVEKRSVEIASAVDNKWVVTDGLSSNDKLLVEGSSKVRPGSQVKPIQVEMDSYGVMIAHVDNDQVTLASQGSK</sequence>
<dbReference type="Pfam" id="PF25917">
    <property type="entry name" value="BSH_RND"/>
    <property type="match status" value="1"/>
</dbReference>
<dbReference type="Pfam" id="PF25967">
    <property type="entry name" value="RND-MFP_C"/>
    <property type="match status" value="1"/>
</dbReference>
<evidence type="ECO:0000259" key="6">
    <source>
        <dbReference type="Pfam" id="PF25967"/>
    </source>
</evidence>
<feature type="domain" description="Multidrug resistance protein MdtA-like alpha-helical hairpin" evidence="3">
    <location>
        <begin position="105"/>
        <end position="174"/>
    </location>
</feature>
<dbReference type="Pfam" id="PF25944">
    <property type="entry name" value="Beta-barrel_RND"/>
    <property type="match status" value="1"/>
</dbReference>
<dbReference type="Pfam" id="PF25876">
    <property type="entry name" value="HH_MFP_RND"/>
    <property type="match status" value="1"/>
</dbReference>
<dbReference type="NCBIfam" id="TIGR01730">
    <property type="entry name" value="RND_mfp"/>
    <property type="match status" value="1"/>
</dbReference>
<proteinExistence type="inferred from homology"/>